<evidence type="ECO:0000256" key="1">
    <source>
        <dbReference type="SAM" id="MobiDB-lite"/>
    </source>
</evidence>
<feature type="region of interest" description="Disordered" evidence="1">
    <location>
        <begin position="117"/>
        <end position="138"/>
    </location>
</feature>
<evidence type="ECO:0000313" key="3">
    <source>
        <dbReference type="Proteomes" id="UP000323300"/>
    </source>
</evidence>
<name>A0A1I3V6M9_9HYPH</name>
<reference evidence="2 3" key="1">
    <citation type="submission" date="2016-10" db="EMBL/GenBank/DDBJ databases">
        <authorList>
            <person name="Varghese N."/>
            <person name="Submissions S."/>
        </authorList>
    </citation>
    <scope>NUCLEOTIDE SEQUENCE [LARGE SCALE GENOMIC DNA]</scope>
    <source>
        <strain evidence="2 3">DSM 21822</strain>
    </source>
</reference>
<accession>A0A1I3V6M9</accession>
<sequence>MLLGGLGARLALTVSTTGQPAASTEGENRSQPQQAPATTEDAARSRYVYVPSRTAPQPADRADDIASDLETPAQTMKNDVAEARRTALSALNNERFRLVLEQVSGAGSSDAVMMMRRDPQSAGTDFKSARSLYAENSE</sequence>
<dbReference type="AlphaFoldDB" id="A0A1I3V6M9"/>
<evidence type="ECO:0000313" key="2">
    <source>
        <dbReference type="EMBL" id="SFJ90802.1"/>
    </source>
</evidence>
<dbReference type="RefSeq" id="WP_244621553.1">
    <property type="nucleotide sequence ID" value="NZ_BSPE01000002.1"/>
</dbReference>
<dbReference type="Proteomes" id="UP000323300">
    <property type="component" value="Unassembled WGS sequence"/>
</dbReference>
<proteinExistence type="predicted"/>
<keyword evidence="3" id="KW-1185">Reference proteome</keyword>
<organism evidence="2 3">
    <name type="scientific">Neomesorhizobium albiziae</name>
    <dbReference type="NCBI Taxonomy" id="335020"/>
    <lineage>
        <taxon>Bacteria</taxon>
        <taxon>Pseudomonadati</taxon>
        <taxon>Pseudomonadota</taxon>
        <taxon>Alphaproteobacteria</taxon>
        <taxon>Hyphomicrobiales</taxon>
        <taxon>Phyllobacteriaceae</taxon>
        <taxon>Neomesorhizobium</taxon>
    </lineage>
</organism>
<protein>
    <submittedName>
        <fullName evidence="2">Uncharacterized protein</fullName>
    </submittedName>
</protein>
<gene>
    <name evidence="2" type="ORF">SAMN04488498_101224</name>
</gene>
<dbReference type="EMBL" id="FOSL01000001">
    <property type="protein sequence ID" value="SFJ90802.1"/>
    <property type="molecule type" value="Genomic_DNA"/>
</dbReference>
<feature type="region of interest" description="Disordered" evidence="1">
    <location>
        <begin position="14"/>
        <end position="63"/>
    </location>
</feature>